<sequence>MTKLYSKKVKCKSGHKQEQLSTVEAEVMQCTNPCTTGRKRRLYRILRLFKERSGRCVDAKREVIQAAHSKHFMVEKCSSPVCWTEDGEPNTRSRSIQRPLRKIISRSSKGCKPLRHGDPTEELR</sequence>
<feature type="region of interest" description="Disordered" evidence="1">
    <location>
        <begin position="84"/>
        <end position="124"/>
    </location>
</feature>
<keyword evidence="3" id="KW-1185">Reference proteome</keyword>
<protein>
    <submittedName>
        <fullName evidence="2">Uncharacterized protein</fullName>
    </submittedName>
</protein>
<evidence type="ECO:0000313" key="3">
    <source>
        <dbReference type="Proteomes" id="UP001151760"/>
    </source>
</evidence>
<comment type="caution">
    <text evidence="2">The sequence shown here is derived from an EMBL/GenBank/DDBJ whole genome shotgun (WGS) entry which is preliminary data.</text>
</comment>
<evidence type="ECO:0000256" key="1">
    <source>
        <dbReference type="SAM" id="MobiDB-lite"/>
    </source>
</evidence>
<evidence type="ECO:0000313" key="2">
    <source>
        <dbReference type="EMBL" id="GJT02067.1"/>
    </source>
</evidence>
<feature type="compositionally biased region" description="Basic and acidic residues" evidence="1">
    <location>
        <begin position="115"/>
        <end position="124"/>
    </location>
</feature>
<dbReference type="EMBL" id="BQNB010012319">
    <property type="protein sequence ID" value="GJT02067.1"/>
    <property type="molecule type" value="Genomic_DNA"/>
</dbReference>
<name>A0ABQ5AKM9_9ASTR</name>
<dbReference type="Proteomes" id="UP001151760">
    <property type="component" value="Unassembled WGS sequence"/>
</dbReference>
<accession>A0ABQ5AKM9</accession>
<gene>
    <name evidence="2" type="ORF">Tco_0823236</name>
</gene>
<proteinExistence type="predicted"/>
<organism evidence="2 3">
    <name type="scientific">Tanacetum coccineum</name>
    <dbReference type="NCBI Taxonomy" id="301880"/>
    <lineage>
        <taxon>Eukaryota</taxon>
        <taxon>Viridiplantae</taxon>
        <taxon>Streptophyta</taxon>
        <taxon>Embryophyta</taxon>
        <taxon>Tracheophyta</taxon>
        <taxon>Spermatophyta</taxon>
        <taxon>Magnoliopsida</taxon>
        <taxon>eudicotyledons</taxon>
        <taxon>Gunneridae</taxon>
        <taxon>Pentapetalae</taxon>
        <taxon>asterids</taxon>
        <taxon>campanulids</taxon>
        <taxon>Asterales</taxon>
        <taxon>Asteraceae</taxon>
        <taxon>Asteroideae</taxon>
        <taxon>Anthemideae</taxon>
        <taxon>Anthemidinae</taxon>
        <taxon>Tanacetum</taxon>
    </lineage>
</organism>
<reference evidence="2" key="2">
    <citation type="submission" date="2022-01" db="EMBL/GenBank/DDBJ databases">
        <authorList>
            <person name="Yamashiro T."/>
            <person name="Shiraishi A."/>
            <person name="Satake H."/>
            <person name="Nakayama K."/>
        </authorList>
    </citation>
    <scope>NUCLEOTIDE SEQUENCE</scope>
</reference>
<reference evidence="2" key="1">
    <citation type="journal article" date="2022" name="Int. J. Mol. Sci.">
        <title>Draft Genome of Tanacetum Coccineum: Genomic Comparison of Closely Related Tanacetum-Family Plants.</title>
        <authorList>
            <person name="Yamashiro T."/>
            <person name="Shiraishi A."/>
            <person name="Nakayama K."/>
            <person name="Satake H."/>
        </authorList>
    </citation>
    <scope>NUCLEOTIDE SEQUENCE</scope>
</reference>